<feature type="region of interest" description="Disordered" evidence="2">
    <location>
        <begin position="290"/>
        <end position="339"/>
    </location>
</feature>
<keyword evidence="1" id="KW-0547">Nucleotide-binding</keyword>
<accession>A0A7S1A387</accession>
<feature type="binding site" evidence="1">
    <location>
        <position position="667"/>
    </location>
    <ligand>
        <name>ATP</name>
        <dbReference type="ChEBI" id="CHEBI:30616"/>
    </ligand>
</feature>
<organism evidence="4">
    <name type="scientific">Noctiluca scintillans</name>
    <name type="common">Sea sparkle</name>
    <name type="synonym">Red tide dinoflagellate</name>
    <dbReference type="NCBI Taxonomy" id="2966"/>
    <lineage>
        <taxon>Eukaryota</taxon>
        <taxon>Sar</taxon>
        <taxon>Alveolata</taxon>
        <taxon>Dinophyceae</taxon>
        <taxon>Noctilucales</taxon>
        <taxon>Noctilucaceae</taxon>
        <taxon>Noctiluca</taxon>
    </lineage>
</organism>
<feature type="domain" description="Protein kinase" evidence="3">
    <location>
        <begin position="638"/>
        <end position="944"/>
    </location>
</feature>
<evidence type="ECO:0000313" key="4">
    <source>
        <dbReference type="EMBL" id="CAD8841103.1"/>
    </source>
</evidence>
<reference evidence="4" key="1">
    <citation type="submission" date="2021-01" db="EMBL/GenBank/DDBJ databases">
        <authorList>
            <person name="Corre E."/>
            <person name="Pelletier E."/>
            <person name="Niang G."/>
            <person name="Scheremetjew M."/>
            <person name="Finn R."/>
            <person name="Kale V."/>
            <person name="Holt S."/>
            <person name="Cochrane G."/>
            <person name="Meng A."/>
            <person name="Brown T."/>
            <person name="Cohen L."/>
        </authorList>
    </citation>
    <scope>NUCLEOTIDE SEQUENCE</scope>
</reference>
<feature type="compositionally biased region" description="Polar residues" evidence="2">
    <location>
        <begin position="472"/>
        <end position="493"/>
    </location>
</feature>
<dbReference type="InterPro" id="IPR000719">
    <property type="entry name" value="Prot_kinase_dom"/>
</dbReference>
<proteinExistence type="predicted"/>
<keyword evidence="1" id="KW-0067">ATP-binding</keyword>
<feature type="compositionally biased region" description="Basic residues" evidence="2">
    <location>
        <begin position="1048"/>
        <end position="1058"/>
    </location>
</feature>
<dbReference type="Gene3D" id="1.10.510.10">
    <property type="entry name" value="Transferase(Phosphotransferase) domain 1"/>
    <property type="match status" value="1"/>
</dbReference>
<feature type="region of interest" description="Disordered" evidence="2">
    <location>
        <begin position="413"/>
        <end position="501"/>
    </location>
</feature>
<feature type="compositionally biased region" description="Polar residues" evidence="2">
    <location>
        <begin position="421"/>
        <end position="435"/>
    </location>
</feature>
<dbReference type="SMART" id="SM00220">
    <property type="entry name" value="S_TKc"/>
    <property type="match status" value="1"/>
</dbReference>
<feature type="region of interest" description="Disordered" evidence="2">
    <location>
        <begin position="99"/>
        <end position="156"/>
    </location>
</feature>
<dbReference type="SUPFAM" id="SSF56112">
    <property type="entry name" value="Protein kinase-like (PK-like)"/>
    <property type="match status" value="1"/>
</dbReference>
<feature type="region of interest" description="Disordered" evidence="2">
    <location>
        <begin position="554"/>
        <end position="623"/>
    </location>
</feature>
<evidence type="ECO:0000256" key="2">
    <source>
        <dbReference type="SAM" id="MobiDB-lite"/>
    </source>
</evidence>
<feature type="compositionally biased region" description="Pro residues" evidence="2">
    <location>
        <begin position="326"/>
        <end position="335"/>
    </location>
</feature>
<feature type="compositionally biased region" description="Low complexity" evidence="2">
    <location>
        <begin position="1019"/>
        <end position="1047"/>
    </location>
</feature>
<dbReference type="GO" id="GO:0004672">
    <property type="term" value="F:protein kinase activity"/>
    <property type="evidence" value="ECO:0007669"/>
    <property type="project" value="InterPro"/>
</dbReference>
<dbReference type="PROSITE" id="PS50011">
    <property type="entry name" value="PROTEIN_KINASE_DOM"/>
    <property type="match status" value="1"/>
</dbReference>
<feature type="compositionally biased region" description="Low complexity" evidence="2">
    <location>
        <begin position="557"/>
        <end position="574"/>
    </location>
</feature>
<feature type="region of interest" description="Disordered" evidence="2">
    <location>
        <begin position="56"/>
        <end position="77"/>
    </location>
</feature>
<sequence length="1058" mass="114972">MRQSHRVTARSTIGTTCGTRSSNLIDVSPAMTSCVRGASSPRGAQGLTTVSRQRVLDSSTRQIGSPEPGERSLCFMQPRPPRLASAAWQSPVRRVAVVECRSPERGSPKSSVARSSRSLERRENVTESPSPQRVPRDVDELDMSSPRVTSGLGSSMALLPLPSAPNHMLSSSRGALSPPLQPEPLVGAPLPWMAAFGHSSRVASGSPVGAQAPGSPGPTTLTLSTSMSHSDSVSLHSECQGSVHLSPMKRDPTEHRVAAQINQALFDRLTPQAGPVGSVSQPAFSAFPTRGACSASGGRTPRSNASREPPTRRQASVRTSGGRPGQPTPCSPRPLSPNINALTPILSARRTAGVGEHSFSSLFHPLQADRGNATRSESSSPERFWRSADMNVGQCQEGHTFTGFHRRPHPPLSNVHDRSPHAQNQAQTWQWRQPQPRSPKAMEKPMLSRDRSSSLVRGGSAMRSETPEVSRPTPSLSHSHSRQSNVKVRNTMPSRLAPGTGALSCQRLGVQSQPGMSVQRKRSLPLFSQGQTPETTPEPQTLSWAHGRVQSKFLTEQQQQPQQKTVTQQPKPNQVIVRDESSQETLPPGPESSMDDESDVSHPRAGSITTEDGEALQEAGEAGELSPGLVMKIEGNPFRVTRPLGKGSFGVVWGADSPTHGRVAIKKILCWQHSGLMDAQFESTLLKTLADKDAASEEVLLRLPALIARETELLEDETWRVWIAMTRLPGEQLSKHLEGHTKGIPKPGDELRAIVEACNFAHELLAQLVPVFKRVAEVAVHRDATPRNILVDTSGTYGSRPFFSLIDFGLAVDAASWSGGLMSAKQSSIAGDGRYWPVSSWFAFEYGRDELSKCAGLYEEYRTRLDIHSLGLTAIQVLAELCPEISENMTDDLPQKLQQLLWVWVHYWRDATHYWIDIFQTFQEHGDFDALKLEYMRAGVHDTIRQDLLALRAAIREARRAAVRLGCASVGSLMDVLLLMISNGERGDVTWSAIQACLMNMSSETLNCDGEDAKGDGDSPSSTVPTTPGSTRLLSPSSSARSPSASPHRARRRVLCAN</sequence>
<dbReference type="PROSITE" id="PS00107">
    <property type="entry name" value="PROTEIN_KINASE_ATP"/>
    <property type="match status" value="1"/>
</dbReference>
<name>A0A7S1A387_NOCSC</name>
<dbReference type="AlphaFoldDB" id="A0A7S1A387"/>
<evidence type="ECO:0000259" key="3">
    <source>
        <dbReference type="PROSITE" id="PS50011"/>
    </source>
</evidence>
<feature type="region of interest" description="Disordered" evidence="2">
    <location>
        <begin position="204"/>
        <end position="226"/>
    </location>
</feature>
<protein>
    <recommendedName>
        <fullName evidence="3">Protein kinase domain-containing protein</fullName>
    </recommendedName>
</protein>
<dbReference type="EMBL" id="HBFQ01022032">
    <property type="protein sequence ID" value="CAD8841103.1"/>
    <property type="molecule type" value="Transcribed_RNA"/>
</dbReference>
<evidence type="ECO:0000256" key="1">
    <source>
        <dbReference type="PROSITE-ProRule" id="PRU10141"/>
    </source>
</evidence>
<feature type="region of interest" description="Disordered" evidence="2">
    <location>
        <begin position="1008"/>
        <end position="1058"/>
    </location>
</feature>
<dbReference type="InterPro" id="IPR011009">
    <property type="entry name" value="Kinase-like_dom_sf"/>
</dbReference>
<feature type="compositionally biased region" description="Basic and acidic residues" evidence="2">
    <location>
        <begin position="440"/>
        <end position="452"/>
    </location>
</feature>
<gene>
    <name evidence="4" type="ORF">NSCI0253_LOCUS15451</name>
</gene>
<dbReference type="GO" id="GO:0005524">
    <property type="term" value="F:ATP binding"/>
    <property type="evidence" value="ECO:0007669"/>
    <property type="project" value="UniProtKB-UniRule"/>
</dbReference>
<feature type="compositionally biased region" description="Low complexity" evidence="2">
    <location>
        <begin position="213"/>
        <end position="226"/>
    </location>
</feature>
<dbReference type="InterPro" id="IPR017441">
    <property type="entry name" value="Protein_kinase_ATP_BS"/>
</dbReference>